<keyword evidence="4" id="KW-1185">Reference proteome</keyword>
<evidence type="ECO:0000313" key="3">
    <source>
        <dbReference type="EMBL" id="SDF44331.1"/>
    </source>
</evidence>
<reference evidence="3 4" key="1">
    <citation type="submission" date="2016-10" db="EMBL/GenBank/DDBJ databases">
        <authorList>
            <person name="de Groot N.N."/>
        </authorList>
    </citation>
    <scope>NUCLEOTIDE SEQUENCE [LARGE SCALE GENOMIC DNA]</scope>
    <source>
        <strain evidence="3 4">DSM 25584</strain>
    </source>
</reference>
<dbReference type="Gene3D" id="3.40.720.10">
    <property type="entry name" value="Alkaline Phosphatase, subunit A"/>
    <property type="match status" value="1"/>
</dbReference>
<dbReference type="STRING" id="1082479.SAMN05216241_101112"/>
<dbReference type="EMBL" id="FNCE01000001">
    <property type="protein sequence ID" value="SDF44331.1"/>
    <property type="molecule type" value="Genomic_DNA"/>
</dbReference>
<keyword evidence="1" id="KW-0812">Transmembrane</keyword>
<dbReference type="SUPFAM" id="SSF53649">
    <property type="entry name" value="Alkaline phosphatase-like"/>
    <property type="match status" value="1"/>
</dbReference>
<dbReference type="GO" id="GO:0016740">
    <property type="term" value="F:transferase activity"/>
    <property type="evidence" value="ECO:0007669"/>
    <property type="project" value="UniProtKB-KW"/>
</dbReference>
<name>A0A1G7L4L7_9PROT</name>
<feature type="transmembrane region" description="Helical" evidence="1">
    <location>
        <begin position="122"/>
        <end position="144"/>
    </location>
</feature>
<dbReference type="Proteomes" id="UP000199415">
    <property type="component" value="Unassembled WGS sequence"/>
</dbReference>
<keyword evidence="3" id="KW-0808">Transferase</keyword>
<proteinExistence type="predicted"/>
<dbReference type="AlphaFoldDB" id="A0A1G7L4L7"/>
<protein>
    <submittedName>
        <fullName evidence="3">Phosphoglycerol transferase MdoB</fullName>
    </submittedName>
</protein>
<dbReference type="InterPro" id="IPR017850">
    <property type="entry name" value="Alkaline_phosphatase_core_sf"/>
</dbReference>
<dbReference type="InterPro" id="IPR000917">
    <property type="entry name" value="Sulfatase_N"/>
</dbReference>
<sequence length="564" mass="61328">MTAHRSTSAAESRPARSRGAWIAAALGLIALDLALIAPNAPYALTWDALRMIPLELPALLLALVALPPRGRLWAARLIGGAMALMLLVKAGDLASRLVFGLRFNPLVDWHRLYHAWTFFEGAAGPVAVVATLAGALAAALALIWALMRAAGAVAVLPDRAGRRAALVAVGAVSVAIGAADAARRTVGWDTRTAAFTTKLAWGHVATAREVSRDLERFRADLNGDALAQHTGKDLFARLQERDVVLVFAESYGRTVYARERYWSRVGPQVARLGAAAKAKGMAVRSAWLESPTVGGRTWLAHASLVSGAWIDRQRRHDELLRSERVSLAHLFARAGWRTAAVVPSSQPPWPAARYFAYDTVLDAPALNYAGKPFNWVTMPDQFTLEALHERVLAPERERPVFAEVALISSHAPWTPIPEPVSWDAIGDGEIFNQFAERGPAPTELWQDTNRVRTKYGEAVAYVMRTLAGFVRERLSEDTVLLVVGDHQPAPIITGDAATRHVPVHLIAPPEVAAATRDWGWSHGVVPAGDAPVWRMDSVRGRLVDAFGPRAPKGEAVTWRRPTRE</sequence>
<accession>A0A1G7L4L7</accession>
<keyword evidence="1" id="KW-0472">Membrane</keyword>
<feature type="domain" description="Sulfatase N-terminal" evidence="2">
    <location>
        <begin position="242"/>
        <end position="489"/>
    </location>
</feature>
<feature type="transmembrane region" description="Helical" evidence="1">
    <location>
        <begin position="164"/>
        <end position="182"/>
    </location>
</feature>
<evidence type="ECO:0000256" key="1">
    <source>
        <dbReference type="SAM" id="Phobius"/>
    </source>
</evidence>
<feature type="transmembrane region" description="Helical" evidence="1">
    <location>
        <begin position="73"/>
        <end position="91"/>
    </location>
</feature>
<feature type="transmembrane region" description="Helical" evidence="1">
    <location>
        <begin position="21"/>
        <end position="42"/>
    </location>
</feature>
<evidence type="ECO:0000313" key="4">
    <source>
        <dbReference type="Proteomes" id="UP000199415"/>
    </source>
</evidence>
<dbReference type="OrthoDB" id="1376015at2"/>
<dbReference type="Pfam" id="PF00884">
    <property type="entry name" value="Sulfatase"/>
    <property type="match status" value="1"/>
</dbReference>
<evidence type="ECO:0000259" key="2">
    <source>
        <dbReference type="Pfam" id="PF00884"/>
    </source>
</evidence>
<keyword evidence="1" id="KW-1133">Transmembrane helix</keyword>
<dbReference type="RefSeq" id="WP_090018176.1">
    <property type="nucleotide sequence ID" value="NZ_FNCE01000001.1"/>
</dbReference>
<organism evidence="3 4">
    <name type="scientific">Limimonas halophila</name>
    <dbReference type="NCBI Taxonomy" id="1082479"/>
    <lineage>
        <taxon>Bacteria</taxon>
        <taxon>Pseudomonadati</taxon>
        <taxon>Pseudomonadota</taxon>
        <taxon>Alphaproteobacteria</taxon>
        <taxon>Rhodospirillales</taxon>
        <taxon>Rhodovibrionaceae</taxon>
        <taxon>Limimonas</taxon>
    </lineage>
</organism>
<feature type="transmembrane region" description="Helical" evidence="1">
    <location>
        <begin position="48"/>
        <end position="66"/>
    </location>
</feature>
<gene>
    <name evidence="3" type="ORF">SAMN05216241_101112</name>
</gene>